<feature type="transmembrane region" description="Helical" evidence="1">
    <location>
        <begin position="38"/>
        <end position="56"/>
    </location>
</feature>
<proteinExistence type="predicted"/>
<reference evidence="2 3" key="1">
    <citation type="submission" date="2017-04" db="EMBL/GenBank/DDBJ databases">
        <title>The whole genome sequencing and assembly of Halobacillus mangrovi strain.</title>
        <authorList>
            <person name="Lee S.-J."/>
            <person name="Park M.-K."/>
            <person name="Kim J.-Y."/>
            <person name="Lee Y.-J."/>
            <person name="Yi H."/>
            <person name="Bahn Y.-S."/>
            <person name="Kim J.F."/>
            <person name="Lee D.-W."/>
        </authorList>
    </citation>
    <scope>NUCLEOTIDE SEQUENCE [LARGE SCALE GENOMIC DNA]</scope>
    <source>
        <strain evidence="2 3">KTB 131</strain>
    </source>
</reference>
<dbReference type="EMBL" id="CP020772">
    <property type="protein sequence ID" value="ARI75866.1"/>
    <property type="molecule type" value="Genomic_DNA"/>
</dbReference>
<evidence type="ECO:0000256" key="1">
    <source>
        <dbReference type="SAM" id="Phobius"/>
    </source>
</evidence>
<keyword evidence="1" id="KW-1133">Transmembrane helix</keyword>
<feature type="transmembrane region" description="Helical" evidence="1">
    <location>
        <begin position="12"/>
        <end position="32"/>
    </location>
</feature>
<name>A0A1W5ZRD9_9BACI</name>
<keyword evidence="1" id="KW-0472">Membrane</keyword>
<dbReference type="AlphaFoldDB" id="A0A1W5ZRD9"/>
<gene>
    <name evidence="2" type="ORF">HM131_03055</name>
</gene>
<feature type="transmembrane region" description="Helical" evidence="1">
    <location>
        <begin position="138"/>
        <end position="160"/>
    </location>
</feature>
<dbReference type="KEGG" id="hmn:HM131_03055"/>
<sequence length="211" mass="24705">MTFIKSGSPTRTLWIALTILSIITISFINLNGSHIVENLVRSFCSFIIAPSLILLANRYHLWFRKSLRWVVHLSQRLVLSTFIFFMGTLLSYELSLMIPKGVGYPIHVMLLIICSIVYWAPLILRCTFIKPLSFIHKFGYFTLTTILFFTYHELSYYFYASRPTSGYMYSGMIFMLVTLWLIVFQWSRAEKETDRMTVKGYVHSLTNEKNM</sequence>
<feature type="transmembrane region" description="Helical" evidence="1">
    <location>
        <begin position="104"/>
        <end position="126"/>
    </location>
</feature>
<protein>
    <submittedName>
        <fullName evidence="2">Uncharacterized protein</fullName>
    </submittedName>
</protein>
<organism evidence="2 3">
    <name type="scientific">Halobacillus mangrovi</name>
    <dbReference type="NCBI Taxonomy" id="402384"/>
    <lineage>
        <taxon>Bacteria</taxon>
        <taxon>Bacillati</taxon>
        <taxon>Bacillota</taxon>
        <taxon>Bacilli</taxon>
        <taxon>Bacillales</taxon>
        <taxon>Bacillaceae</taxon>
        <taxon>Halobacillus</taxon>
    </lineage>
</organism>
<feature type="transmembrane region" description="Helical" evidence="1">
    <location>
        <begin position="77"/>
        <end position="98"/>
    </location>
</feature>
<evidence type="ECO:0000313" key="3">
    <source>
        <dbReference type="Proteomes" id="UP000192527"/>
    </source>
</evidence>
<keyword evidence="1" id="KW-0812">Transmembrane</keyword>
<feature type="transmembrane region" description="Helical" evidence="1">
    <location>
        <begin position="166"/>
        <end position="186"/>
    </location>
</feature>
<evidence type="ECO:0000313" key="2">
    <source>
        <dbReference type="EMBL" id="ARI75866.1"/>
    </source>
</evidence>
<dbReference type="Proteomes" id="UP000192527">
    <property type="component" value="Chromosome"/>
</dbReference>
<dbReference type="OrthoDB" id="2968057at2"/>
<accession>A0A1W5ZRD9</accession>
<dbReference type="RefSeq" id="WP_085027820.1">
    <property type="nucleotide sequence ID" value="NZ_CP020772.1"/>
</dbReference>
<keyword evidence="3" id="KW-1185">Reference proteome</keyword>